<dbReference type="Pfam" id="PF02798">
    <property type="entry name" value="GST_N"/>
    <property type="match status" value="1"/>
</dbReference>
<keyword evidence="3" id="KW-0808">Transferase</keyword>
<dbReference type="InterPro" id="IPR036249">
    <property type="entry name" value="Thioredoxin-like_sf"/>
</dbReference>
<dbReference type="SUPFAM" id="SSF52833">
    <property type="entry name" value="Thioredoxin-like"/>
    <property type="match status" value="1"/>
</dbReference>
<evidence type="ECO:0000259" key="2">
    <source>
        <dbReference type="PROSITE" id="PS50405"/>
    </source>
</evidence>
<dbReference type="SUPFAM" id="SSF47616">
    <property type="entry name" value="GST C-terminal domain-like"/>
    <property type="match status" value="1"/>
</dbReference>
<feature type="domain" description="GST N-terminal" evidence="1">
    <location>
        <begin position="1"/>
        <end position="87"/>
    </location>
</feature>
<name>A0A2W5UVA5_9CAUL</name>
<dbReference type="SFLD" id="SFLDS00019">
    <property type="entry name" value="Glutathione_Transferase_(cytos"/>
    <property type="match status" value="1"/>
</dbReference>
<dbReference type="PANTHER" id="PTHR44051">
    <property type="entry name" value="GLUTATHIONE S-TRANSFERASE-RELATED"/>
    <property type="match status" value="1"/>
</dbReference>
<dbReference type="SFLD" id="SFLDG00358">
    <property type="entry name" value="Main_(cytGST)"/>
    <property type="match status" value="1"/>
</dbReference>
<dbReference type="CDD" id="cd03046">
    <property type="entry name" value="GST_N_GTT1_like"/>
    <property type="match status" value="1"/>
</dbReference>
<dbReference type="Proteomes" id="UP000249393">
    <property type="component" value="Unassembled WGS sequence"/>
</dbReference>
<dbReference type="CDD" id="cd03207">
    <property type="entry name" value="GST_C_8"/>
    <property type="match status" value="1"/>
</dbReference>
<evidence type="ECO:0000313" key="3">
    <source>
        <dbReference type="EMBL" id="PZR31640.1"/>
    </source>
</evidence>
<dbReference type="Gene3D" id="1.20.1050.10">
    <property type="match status" value="1"/>
</dbReference>
<dbReference type="Gene3D" id="3.40.30.10">
    <property type="entry name" value="Glutaredoxin"/>
    <property type="match status" value="1"/>
</dbReference>
<dbReference type="PANTHER" id="PTHR44051:SF8">
    <property type="entry name" value="GLUTATHIONE S-TRANSFERASE GSTA"/>
    <property type="match status" value="1"/>
</dbReference>
<dbReference type="PROSITE" id="PS50404">
    <property type="entry name" value="GST_NTER"/>
    <property type="match status" value="1"/>
</dbReference>
<dbReference type="FunFam" id="3.40.30.10:FF:000331">
    <property type="entry name" value="Glutathione S-transferase"/>
    <property type="match status" value="1"/>
</dbReference>
<dbReference type="InterPro" id="IPR004045">
    <property type="entry name" value="Glutathione_S-Trfase_N"/>
</dbReference>
<sequence>MKPILTAFKASPDRGRGLARDMQVRWALEEVGQPYDVRLVTFAEMKAPAHKALQPFGQIPTYEEDGLVLFESGAIVLHIAERHPGLLPIEPAARARAIAWMFAAVGTVQPPIVERERSILLERDKPWFEARQPDLEQEVRRRLEDLSARLGDADWLDGAFSAGDLMMATVLRRPAGATLLSDYPNLAAYVARAEARPAFQRAFADQWAVFEAASAG</sequence>
<dbReference type="InterPro" id="IPR036282">
    <property type="entry name" value="Glutathione-S-Trfase_C_sf"/>
</dbReference>
<dbReference type="InterPro" id="IPR040079">
    <property type="entry name" value="Glutathione_S-Trfase"/>
</dbReference>
<dbReference type="EMBL" id="QFQZ01000080">
    <property type="protein sequence ID" value="PZR31640.1"/>
    <property type="molecule type" value="Genomic_DNA"/>
</dbReference>
<evidence type="ECO:0000259" key="1">
    <source>
        <dbReference type="PROSITE" id="PS50404"/>
    </source>
</evidence>
<evidence type="ECO:0000313" key="4">
    <source>
        <dbReference type="Proteomes" id="UP000249393"/>
    </source>
</evidence>
<feature type="domain" description="GST C-terminal" evidence="2">
    <location>
        <begin position="90"/>
        <end position="216"/>
    </location>
</feature>
<dbReference type="PROSITE" id="PS50405">
    <property type="entry name" value="GST_CTER"/>
    <property type="match status" value="1"/>
</dbReference>
<protein>
    <submittedName>
        <fullName evidence="3">Glutathione S-transferase</fullName>
    </submittedName>
</protein>
<organism evidence="3 4">
    <name type="scientific">Caulobacter segnis</name>
    <dbReference type="NCBI Taxonomy" id="88688"/>
    <lineage>
        <taxon>Bacteria</taxon>
        <taxon>Pseudomonadati</taxon>
        <taxon>Pseudomonadota</taxon>
        <taxon>Alphaproteobacteria</taxon>
        <taxon>Caulobacterales</taxon>
        <taxon>Caulobacteraceae</taxon>
        <taxon>Caulobacter</taxon>
    </lineage>
</organism>
<reference evidence="3 4" key="1">
    <citation type="submission" date="2017-08" db="EMBL/GenBank/DDBJ databases">
        <title>Infants hospitalized years apart are colonized by the same room-sourced microbial strains.</title>
        <authorList>
            <person name="Brooks B."/>
            <person name="Olm M.R."/>
            <person name="Firek B.A."/>
            <person name="Baker R."/>
            <person name="Thomas B.C."/>
            <person name="Morowitz M.J."/>
            <person name="Banfield J.F."/>
        </authorList>
    </citation>
    <scope>NUCLEOTIDE SEQUENCE [LARGE SCALE GENOMIC DNA]</scope>
    <source>
        <strain evidence="3">S2_003_000_R2_4</strain>
    </source>
</reference>
<dbReference type="InterPro" id="IPR010987">
    <property type="entry name" value="Glutathione-S-Trfase_C-like"/>
</dbReference>
<proteinExistence type="predicted"/>
<dbReference type="GO" id="GO:0016740">
    <property type="term" value="F:transferase activity"/>
    <property type="evidence" value="ECO:0007669"/>
    <property type="project" value="UniProtKB-KW"/>
</dbReference>
<dbReference type="RefSeq" id="WP_304281357.1">
    <property type="nucleotide sequence ID" value="NZ_QFQZ01000080.1"/>
</dbReference>
<gene>
    <name evidence="3" type="ORF">DI526_19105</name>
</gene>
<comment type="caution">
    <text evidence="3">The sequence shown here is derived from an EMBL/GenBank/DDBJ whole genome shotgun (WGS) entry which is preliminary data.</text>
</comment>
<accession>A0A2W5UVA5</accession>
<dbReference type="AlphaFoldDB" id="A0A2W5UVA5"/>